<dbReference type="EMBL" id="QBIY01008605">
    <property type="protein sequence ID" value="RXN36302.1"/>
    <property type="molecule type" value="Genomic_DNA"/>
</dbReference>
<evidence type="ECO:0000313" key="2">
    <source>
        <dbReference type="EMBL" id="RXN36302.1"/>
    </source>
</evidence>
<keyword evidence="1" id="KW-0812">Transmembrane</keyword>
<evidence type="ECO:0000313" key="3">
    <source>
        <dbReference type="Proteomes" id="UP000290572"/>
    </source>
</evidence>
<keyword evidence="1" id="KW-0472">Membrane</keyword>
<reference evidence="2 3" key="1">
    <citation type="submission" date="2018-03" db="EMBL/GenBank/DDBJ databases">
        <title>Draft genome sequence of Rohu Carp (Labeo rohita).</title>
        <authorList>
            <person name="Das P."/>
            <person name="Kushwaha B."/>
            <person name="Joshi C.G."/>
            <person name="Kumar D."/>
            <person name="Nagpure N.S."/>
            <person name="Sahoo L."/>
            <person name="Das S.P."/>
            <person name="Bit A."/>
            <person name="Patnaik S."/>
            <person name="Meher P.K."/>
            <person name="Jayasankar P."/>
            <person name="Koringa P.G."/>
            <person name="Patel N.V."/>
            <person name="Hinsu A.T."/>
            <person name="Kumar R."/>
            <person name="Pandey M."/>
            <person name="Agarwal S."/>
            <person name="Srivastava S."/>
            <person name="Singh M."/>
            <person name="Iquebal M.A."/>
            <person name="Jaiswal S."/>
            <person name="Angadi U.B."/>
            <person name="Kumar N."/>
            <person name="Raza M."/>
            <person name="Shah T.M."/>
            <person name="Rai A."/>
            <person name="Jena J.K."/>
        </authorList>
    </citation>
    <scope>NUCLEOTIDE SEQUENCE [LARGE SCALE GENOMIC DNA]</scope>
    <source>
        <strain evidence="2">DASCIFA01</strain>
        <tissue evidence="2">Testis</tissue>
    </source>
</reference>
<dbReference type="STRING" id="84645.A0A498NVV8"/>
<keyword evidence="2" id="KW-0645">Protease</keyword>
<dbReference type="AlphaFoldDB" id="A0A498NVV8"/>
<name>A0A498NVV8_LABRO</name>
<keyword evidence="2" id="KW-0378">Hydrolase</keyword>
<sequence length="93" mass="10774">MSLSPVVKMNSFLCFFLFAILIGRKELFMAFGFHDTQPTLIGLMIIFQFIFSPYNERKRMVVPAALKIVRLKSTRRVSLLVELSSMYEVAFCQ</sequence>
<keyword evidence="1" id="KW-1133">Transmembrane helix</keyword>
<dbReference type="Proteomes" id="UP000290572">
    <property type="component" value="Unassembled WGS sequence"/>
</dbReference>
<accession>A0A498NVV8</accession>
<dbReference type="GO" id="GO:0008233">
    <property type="term" value="F:peptidase activity"/>
    <property type="evidence" value="ECO:0007669"/>
    <property type="project" value="UniProtKB-KW"/>
</dbReference>
<protein>
    <submittedName>
        <fullName evidence="2">CAAX prenyl protease 1-like protein</fullName>
    </submittedName>
</protein>
<evidence type="ECO:0000256" key="1">
    <source>
        <dbReference type="SAM" id="Phobius"/>
    </source>
</evidence>
<proteinExistence type="predicted"/>
<keyword evidence="3" id="KW-1185">Reference proteome</keyword>
<organism evidence="2 3">
    <name type="scientific">Labeo rohita</name>
    <name type="common">Indian major carp</name>
    <name type="synonym">Cyprinus rohita</name>
    <dbReference type="NCBI Taxonomy" id="84645"/>
    <lineage>
        <taxon>Eukaryota</taxon>
        <taxon>Metazoa</taxon>
        <taxon>Chordata</taxon>
        <taxon>Craniata</taxon>
        <taxon>Vertebrata</taxon>
        <taxon>Euteleostomi</taxon>
        <taxon>Actinopterygii</taxon>
        <taxon>Neopterygii</taxon>
        <taxon>Teleostei</taxon>
        <taxon>Ostariophysi</taxon>
        <taxon>Cypriniformes</taxon>
        <taxon>Cyprinidae</taxon>
        <taxon>Labeoninae</taxon>
        <taxon>Labeonini</taxon>
        <taxon>Labeo</taxon>
    </lineage>
</organism>
<gene>
    <name evidence="2" type="ORF">ROHU_003088</name>
</gene>
<comment type="caution">
    <text evidence="2">The sequence shown here is derived from an EMBL/GenBank/DDBJ whole genome shotgun (WGS) entry which is preliminary data.</text>
</comment>
<feature type="transmembrane region" description="Helical" evidence="1">
    <location>
        <begin position="40"/>
        <end position="56"/>
    </location>
</feature>
<dbReference type="GO" id="GO:0006508">
    <property type="term" value="P:proteolysis"/>
    <property type="evidence" value="ECO:0007669"/>
    <property type="project" value="UniProtKB-KW"/>
</dbReference>